<evidence type="ECO:0000313" key="1">
    <source>
        <dbReference type="EMBL" id="SFS30179.1"/>
    </source>
</evidence>
<keyword evidence="2" id="KW-1185">Reference proteome</keyword>
<name>A0A1I6NQK2_9SPHI</name>
<organism evidence="1 2">
    <name type="scientific">Sphingobacterium wenxiniae</name>
    <dbReference type="NCBI Taxonomy" id="683125"/>
    <lineage>
        <taxon>Bacteria</taxon>
        <taxon>Pseudomonadati</taxon>
        <taxon>Bacteroidota</taxon>
        <taxon>Sphingobacteriia</taxon>
        <taxon>Sphingobacteriales</taxon>
        <taxon>Sphingobacteriaceae</taxon>
        <taxon>Sphingobacterium</taxon>
    </lineage>
</organism>
<dbReference type="STRING" id="683125.SAMN05660206_1014"/>
<accession>A0A1I6NQK2</accession>
<proteinExistence type="predicted"/>
<sequence>MENGYFEQNRDGMGHSELSIITVQEIWIDPQGNFYPGVDWMLQGYWSWHSKLSNMLPFDYWPSNKNP</sequence>
<dbReference type="EMBL" id="FOZZ01000001">
    <property type="protein sequence ID" value="SFS30179.1"/>
    <property type="molecule type" value="Genomic_DNA"/>
</dbReference>
<evidence type="ECO:0000313" key="2">
    <source>
        <dbReference type="Proteomes" id="UP000198785"/>
    </source>
</evidence>
<gene>
    <name evidence="1" type="ORF">SAMN05660206_1014</name>
</gene>
<reference evidence="1 2" key="1">
    <citation type="submission" date="2016-10" db="EMBL/GenBank/DDBJ databases">
        <authorList>
            <person name="de Groot N.N."/>
        </authorList>
    </citation>
    <scope>NUCLEOTIDE SEQUENCE [LARGE SCALE GENOMIC DNA]</scope>
    <source>
        <strain evidence="1 2">DSM 22789</strain>
    </source>
</reference>
<dbReference type="Proteomes" id="UP000198785">
    <property type="component" value="Unassembled WGS sequence"/>
</dbReference>
<dbReference type="RefSeq" id="WP_093363132.1">
    <property type="nucleotide sequence ID" value="NZ_FOZZ01000001.1"/>
</dbReference>
<dbReference type="OrthoDB" id="1223654at2"/>
<dbReference type="AlphaFoldDB" id="A0A1I6NQK2"/>
<protein>
    <submittedName>
        <fullName evidence="1">Uncharacterized protein</fullName>
    </submittedName>
</protein>